<dbReference type="RefSeq" id="WP_193687419.1">
    <property type="nucleotide sequence ID" value="NZ_CP062941.1"/>
</dbReference>
<dbReference type="KEGG" id="mlir:LPB04_03585"/>
<evidence type="ECO:0000259" key="1">
    <source>
        <dbReference type="Pfam" id="PF03992"/>
    </source>
</evidence>
<dbReference type="InterPro" id="IPR011008">
    <property type="entry name" value="Dimeric_a/b-barrel"/>
</dbReference>
<keyword evidence="2" id="KW-0503">Monooxygenase</keyword>
<keyword evidence="3" id="KW-1185">Reference proteome</keyword>
<dbReference type="SUPFAM" id="SSF54909">
    <property type="entry name" value="Dimeric alpha+beta barrel"/>
    <property type="match status" value="1"/>
</dbReference>
<dbReference type="Proteomes" id="UP000593875">
    <property type="component" value="Chromosome"/>
</dbReference>
<feature type="domain" description="ABM" evidence="1">
    <location>
        <begin position="1"/>
        <end position="70"/>
    </location>
</feature>
<dbReference type="EMBL" id="CP062941">
    <property type="protein sequence ID" value="QOL50406.1"/>
    <property type="molecule type" value="Genomic_DNA"/>
</dbReference>
<dbReference type="InterPro" id="IPR007138">
    <property type="entry name" value="ABM_dom"/>
</dbReference>
<evidence type="ECO:0000313" key="3">
    <source>
        <dbReference type="Proteomes" id="UP000593875"/>
    </source>
</evidence>
<keyword evidence="2" id="KW-0560">Oxidoreductase</keyword>
<reference evidence="2 3" key="1">
    <citation type="submission" date="2020-10" db="EMBL/GenBank/DDBJ databases">
        <title>Genome sequencing of Massilia sp. LPB0304.</title>
        <authorList>
            <person name="Kim J."/>
        </authorList>
    </citation>
    <scope>NUCLEOTIDE SEQUENCE [LARGE SCALE GENOMIC DNA]</scope>
    <source>
        <strain evidence="2 3">LPB0304</strain>
    </source>
</reference>
<evidence type="ECO:0000313" key="2">
    <source>
        <dbReference type="EMBL" id="QOL50406.1"/>
    </source>
</evidence>
<dbReference type="GO" id="GO:0004497">
    <property type="term" value="F:monooxygenase activity"/>
    <property type="evidence" value="ECO:0007669"/>
    <property type="project" value="UniProtKB-KW"/>
</dbReference>
<sequence length="103" mass="11557">MIRVIYRWSVDPERGGEFAAAWREVTRCIQQGCPDARGSVVLKSQIDANVYLAVARWDGIDAWRDSREAEDIVPAPLVERMRAAAGGPAGYEIFDELPDWALH</sequence>
<dbReference type="AlphaFoldDB" id="A0A7L9U8I5"/>
<proteinExistence type="predicted"/>
<accession>A0A7L9U8I5</accession>
<name>A0A7L9U8I5_9BURK</name>
<dbReference type="Pfam" id="PF03992">
    <property type="entry name" value="ABM"/>
    <property type="match status" value="1"/>
</dbReference>
<organism evidence="2 3">
    <name type="scientific">Massilia litorea</name>
    <dbReference type="NCBI Taxonomy" id="2769491"/>
    <lineage>
        <taxon>Bacteria</taxon>
        <taxon>Pseudomonadati</taxon>
        <taxon>Pseudomonadota</taxon>
        <taxon>Betaproteobacteria</taxon>
        <taxon>Burkholderiales</taxon>
        <taxon>Oxalobacteraceae</taxon>
        <taxon>Telluria group</taxon>
        <taxon>Massilia</taxon>
    </lineage>
</organism>
<protein>
    <submittedName>
        <fullName evidence="2">Antibiotic biosynthesis monooxygenase</fullName>
    </submittedName>
</protein>
<gene>
    <name evidence="2" type="ORF">LPB04_03585</name>
</gene>
<dbReference type="Gene3D" id="3.30.70.100">
    <property type="match status" value="1"/>
</dbReference>